<dbReference type="OrthoDB" id="10306953at2759"/>
<dbReference type="KEGG" id="csl:COCSUDRAFT_33654"/>
<accession>I0YSM6</accession>
<keyword evidence="3" id="KW-1185">Reference proteome</keyword>
<evidence type="ECO:0000313" key="3">
    <source>
        <dbReference type="Proteomes" id="UP000007264"/>
    </source>
</evidence>
<dbReference type="Proteomes" id="UP000007264">
    <property type="component" value="Unassembled WGS sequence"/>
</dbReference>
<feature type="transmembrane region" description="Helical" evidence="1">
    <location>
        <begin position="27"/>
        <end position="47"/>
    </location>
</feature>
<gene>
    <name evidence="2" type="ORF">COCSUDRAFT_33654</name>
</gene>
<dbReference type="AlphaFoldDB" id="I0YSM6"/>
<organism evidence="2 3">
    <name type="scientific">Coccomyxa subellipsoidea (strain C-169)</name>
    <name type="common">Green microalga</name>
    <dbReference type="NCBI Taxonomy" id="574566"/>
    <lineage>
        <taxon>Eukaryota</taxon>
        <taxon>Viridiplantae</taxon>
        <taxon>Chlorophyta</taxon>
        <taxon>core chlorophytes</taxon>
        <taxon>Trebouxiophyceae</taxon>
        <taxon>Trebouxiophyceae incertae sedis</taxon>
        <taxon>Coccomyxaceae</taxon>
        <taxon>Coccomyxa</taxon>
        <taxon>Coccomyxa subellipsoidea</taxon>
    </lineage>
</organism>
<keyword evidence="1" id="KW-1133">Transmembrane helix</keyword>
<keyword evidence="1" id="KW-0472">Membrane</keyword>
<evidence type="ECO:0000256" key="1">
    <source>
        <dbReference type="SAM" id="Phobius"/>
    </source>
</evidence>
<proteinExistence type="predicted"/>
<protein>
    <submittedName>
        <fullName evidence="2">Uncharacterized protein</fullName>
    </submittedName>
</protein>
<keyword evidence="1" id="KW-0812">Transmembrane</keyword>
<evidence type="ECO:0000313" key="2">
    <source>
        <dbReference type="EMBL" id="EIE21395.1"/>
    </source>
</evidence>
<comment type="caution">
    <text evidence="2">The sequence shown here is derived from an EMBL/GenBank/DDBJ whole genome shotgun (WGS) entry which is preliminary data.</text>
</comment>
<dbReference type="RefSeq" id="XP_005645939.1">
    <property type="nucleotide sequence ID" value="XM_005645882.1"/>
</dbReference>
<feature type="transmembrane region" description="Helical" evidence="1">
    <location>
        <begin position="62"/>
        <end position="83"/>
    </location>
</feature>
<feature type="transmembrane region" description="Helical" evidence="1">
    <location>
        <begin position="90"/>
        <end position="108"/>
    </location>
</feature>
<feature type="transmembrane region" description="Helical" evidence="1">
    <location>
        <begin position="120"/>
        <end position="138"/>
    </location>
</feature>
<name>I0YSM6_COCSC</name>
<sequence>MSGTSTLLPILGRNTEDNKRRSPAARLLLWNGIILILFGAFCCYFPHVIEGYHPHRKGEDEILASIQWGGVLLAVIGALYTLAGGLNLQGYMHGLLVHRFTVAPLLYFCYHFGKIYWVEFVAYIVIDPPMAIATYWLHRKDVAQLTSKRR</sequence>
<dbReference type="GeneID" id="17039379"/>
<reference evidence="2 3" key="1">
    <citation type="journal article" date="2012" name="Genome Biol.">
        <title>The genome of the polar eukaryotic microalga coccomyxa subellipsoidea reveals traits of cold adaptation.</title>
        <authorList>
            <person name="Blanc G."/>
            <person name="Agarkova I."/>
            <person name="Grimwood J."/>
            <person name="Kuo A."/>
            <person name="Brueggeman A."/>
            <person name="Dunigan D."/>
            <person name="Gurnon J."/>
            <person name="Ladunga I."/>
            <person name="Lindquist E."/>
            <person name="Lucas S."/>
            <person name="Pangilinan J."/>
            <person name="Proschold T."/>
            <person name="Salamov A."/>
            <person name="Schmutz J."/>
            <person name="Weeks D."/>
            <person name="Yamada T."/>
            <person name="Claverie J.M."/>
            <person name="Grigoriev I."/>
            <person name="Van Etten J."/>
            <person name="Lomsadze A."/>
            <person name="Borodovsky M."/>
        </authorList>
    </citation>
    <scope>NUCLEOTIDE SEQUENCE [LARGE SCALE GENOMIC DNA]</scope>
    <source>
        <strain evidence="2 3">C-169</strain>
    </source>
</reference>
<dbReference type="EMBL" id="AGSI01000012">
    <property type="protein sequence ID" value="EIE21395.1"/>
    <property type="molecule type" value="Genomic_DNA"/>
</dbReference>